<accession>A0A1I2FL78</accession>
<keyword evidence="2" id="KW-1185">Reference proteome</keyword>
<dbReference type="EMBL" id="FOLQ01000026">
    <property type="protein sequence ID" value="SFF05266.1"/>
    <property type="molecule type" value="Genomic_DNA"/>
</dbReference>
<name>A0A1I2FL78_9BACT</name>
<proteinExistence type="predicted"/>
<gene>
    <name evidence="1" type="ORF">SAMN05216167_12631</name>
</gene>
<sequence>MTGKRKNYFTNSENFSKNLCASSLHVAFHKKTSRDKAHEVWIGYKFQKVND</sequence>
<dbReference type="Proteomes" id="UP000198598">
    <property type="component" value="Unassembled WGS sequence"/>
</dbReference>
<protein>
    <submittedName>
        <fullName evidence="1">Uncharacterized protein</fullName>
    </submittedName>
</protein>
<organism evidence="1 2">
    <name type="scientific">Spirosoma endophyticum</name>
    <dbReference type="NCBI Taxonomy" id="662367"/>
    <lineage>
        <taxon>Bacteria</taxon>
        <taxon>Pseudomonadati</taxon>
        <taxon>Bacteroidota</taxon>
        <taxon>Cytophagia</taxon>
        <taxon>Cytophagales</taxon>
        <taxon>Cytophagaceae</taxon>
        <taxon>Spirosoma</taxon>
    </lineage>
</organism>
<evidence type="ECO:0000313" key="1">
    <source>
        <dbReference type="EMBL" id="SFF05266.1"/>
    </source>
</evidence>
<reference evidence="1 2" key="1">
    <citation type="submission" date="2016-10" db="EMBL/GenBank/DDBJ databases">
        <authorList>
            <person name="de Groot N.N."/>
        </authorList>
    </citation>
    <scope>NUCLEOTIDE SEQUENCE [LARGE SCALE GENOMIC DNA]</scope>
    <source>
        <strain evidence="1 2">DSM 26130</strain>
    </source>
</reference>
<evidence type="ECO:0000313" key="2">
    <source>
        <dbReference type="Proteomes" id="UP000198598"/>
    </source>
</evidence>
<dbReference type="AlphaFoldDB" id="A0A1I2FL78"/>